<dbReference type="AlphaFoldDB" id="A0A914CXD1"/>
<reference evidence="3" key="1">
    <citation type="submission" date="2022-11" db="UniProtKB">
        <authorList>
            <consortium name="WormBaseParasite"/>
        </authorList>
    </citation>
    <scope>IDENTIFICATION</scope>
</reference>
<accession>A0A914CXD1</accession>
<organism evidence="2 3">
    <name type="scientific">Acrobeloides nanus</name>
    <dbReference type="NCBI Taxonomy" id="290746"/>
    <lineage>
        <taxon>Eukaryota</taxon>
        <taxon>Metazoa</taxon>
        <taxon>Ecdysozoa</taxon>
        <taxon>Nematoda</taxon>
        <taxon>Chromadorea</taxon>
        <taxon>Rhabditida</taxon>
        <taxon>Tylenchina</taxon>
        <taxon>Cephalobomorpha</taxon>
        <taxon>Cephaloboidea</taxon>
        <taxon>Cephalobidae</taxon>
        <taxon>Acrobeloides</taxon>
    </lineage>
</organism>
<name>A0A914CXD1_9BILA</name>
<keyword evidence="2" id="KW-1185">Reference proteome</keyword>
<evidence type="ECO:0000256" key="1">
    <source>
        <dbReference type="SAM" id="SignalP"/>
    </source>
</evidence>
<feature type="signal peptide" evidence="1">
    <location>
        <begin position="1"/>
        <end position="48"/>
    </location>
</feature>
<evidence type="ECO:0000313" key="2">
    <source>
        <dbReference type="Proteomes" id="UP000887540"/>
    </source>
</evidence>
<keyword evidence="1" id="KW-0732">Signal</keyword>
<protein>
    <submittedName>
        <fullName evidence="3">Cysteine-rich transmembrane CYSTM domain-containing protein</fullName>
    </submittedName>
</protein>
<evidence type="ECO:0000313" key="3">
    <source>
        <dbReference type="WBParaSite" id="ACRNAN_scaffold15254.g25307.t1"/>
    </source>
</evidence>
<dbReference type="WBParaSite" id="ACRNAN_scaffold15254.g25307.t1">
    <property type="protein sequence ID" value="ACRNAN_scaffold15254.g25307.t1"/>
    <property type="gene ID" value="ACRNAN_scaffold15254.g25307"/>
</dbReference>
<dbReference type="Proteomes" id="UP000887540">
    <property type="component" value="Unplaced"/>
</dbReference>
<proteinExistence type="predicted"/>
<feature type="chain" id="PRO_5037770808" evidence="1">
    <location>
        <begin position="49"/>
        <end position="59"/>
    </location>
</feature>
<sequence length="59" mass="6449">PQYGYPQPGYGQQPVYIERQRRGGGCGNCWNCCGLGVLLAFLCGCCMGECCEDCYNNPC</sequence>